<organism evidence="2 3">
    <name type="scientific">Geodermatophilus telluris</name>
    <dbReference type="NCBI Taxonomy" id="1190417"/>
    <lineage>
        <taxon>Bacteria</taxon>
        <taxon>Bacillati</taxon>
        <taxon>Actinomycetota</taxon>
        <taxon>Actinomycetes</taxon>
        <taxon>Geodermatophilales</taxon>
        <taxon>Geodermatophilaceae</taxon>
        <taxon>Geodermatophilus</taxon>
    </lineage>
</organism>
<accession>A0A1G6HZT8</accession>
<sequence length="63" mass="6783">MAKALFGSVVSGAELRVLEENAVLRAKVRRLEQELTELRAQRDAAIAHELLSLAGDNAEPALA</sequence>
<evidence type="ECO:0000256" key="1">
    <source>
        <dbReference type="SAM" id="Coils"/>
    </source>
</evidence>
<evidence type="ECO:0000313" key="3">
    <source>
        <dbReference type="Proteomes" id="UP000199416"/>
    </source>
</evidence>
<dbReference type="Proteomes" id="UP000199416">
    <property type="component" value="Unassembled WGS sequence"/>
</dbReference>
<proteinExistence type="predicted"/>
<evidence type="ECO:0000313" key="2">
    <source>
        <dbReference type="EMBL" id="SDB99006.1"/>
    </source>
</evidence>
<name>A0A1G6HZT8_9ACTN</name>
<dbReference type="EMBL" id="FMZF01000001">
    <property type="protein sequence ID" value="SDB99006.1"/>
    <property type="molecule type" value="Genomic_DNA"/>
</dbReference>
<gene>
    <name evidence="2" type="ORF">SAMN05660690_0083</name>
</gene>
<protein>
    <recommendedName>
        <fullName evidence="4">Transposase</fullName>
    </recommendedName>
</protein>
<dbReference type="OrthoDB" id="3748689at2"/>
<keyword evidence="1" id="KW-0175">Coiled coil</keyword>
<dbReference type="AlphaFoldDB" id="A0A1G6HZT8"/>
<evidence type="ECO:0008006" key="4">
    <source>
        <dbReference type="Google" id="ProtNLM"/>
    </source>
</evidence>
<feature type="coiled-coil region" evidence="1">
    <location>
        <begin position="14"/>
        <end position="48"/>
    </location>
</feature>
<reference evidence="3" key="1">
    <citation type="submission" date="2016-10" db="EMBL/GenBank/DDBJ databases">
        <authorList>
            <person name="Varghese N."/>
            <person name="Submissions S."/>
        </authorList>
    </citation>
    <scope>NUCLEOTIDE SEQUENCE [LARGE SCALE GENOMIC DNA]</scope>
    <source>
        <strain evidence="3">DSM 45421</strain>
    </source>
</reference>
<dbReference type="RefSeq" id="WP_091108111.1">
    <property type="nucleotide sequence ID" value="NZ_FMZF01000001.1"/>
</dbReference>
<dbReference type="STRING" id="1190417.SAMN05660690_0083"/>
<keyword evidence="3" id="KW-1185">Reference proteome</keyword>